<proteinExistence type="predicted"/>
<dbReference type="EMBL" id="HBNR01000067">
    <property type="protein sequence ID" value="CAE4560432.1"/>
    <property type="molecule type" value="Transcribed_RNA"/>
</dbReference>
<feature type="region of interest" description="Disordered" evidence="1">
    <location>
        <begin position="1"/>
        <end position="20"/>
    </location>
</feature>
<name>A0A7S4PSC5_9DINO</name>
<accession>A0A7S4PSC5</accession>
<evidence type="ECO:0000313" key="2">
    <source>
        <dbReference type="EMBL" id="CAE4560432.1"/>
    </source>
</evidence>
<reference evidence="2" key="1">
    <citation type="submission" date="2021-01" db="EMBL/GenBank/DDBJ databases">
        <authorList>
            <person name="Corre E."/>
            <person name="Pelletier E."/>
            <person name="Niang G."/>
            <person name="Scheremetjew M."/>
            <person name="Finn R."/>
            <person name="Kale V."/>
            <person name="Holt S."/>
            <person name="Cochrane G."/>
            <person name="Meng A."/>
            <person name="Brown T."/>
            <person name="Cohen L."/>
        </authorList>
    </citation>
    <scope>NUCLEOTIDE SEQUENCE</scope>
    <source>
        <strain evidence="2">CCMP3105</strain>
    </source>
</reference>
<gene>
    <name evidence="2" type="ORF">AMON00008_LOCUS51</name>
</gene>
<sequence length="177" mass="19242">MEGSAASEGHVAEAPTGIIRKPSTEEVQDAEWCMNWIRNAQDELDELQDALVEINFTRKAALTEFCQSTPHRLQFVRCRCLELLNGLAKVPDLREGDITSERASLAFELNACSSEAQLLLDHFKRVSKEESSMAISLRNLMGNLVSGPCAGPRRLCCGNPVGRPGVPGFPGAAVAQC</sequence>
<dbReference type="AlphaFoldDB" id="A0A7S4PSC5"/>
<protein>
    <submittedName>
        <fullName evidence="2">Uncharacterized protein</fullName>
    </submittedName>
</protein>
<evidence type="ECO:0000256" key="1">
    <source>
        <dbReference type="SAM" id="MobiDB-lite"/>
    </source>
</evidence>
<organism evidence="2">
    <name type="scientific">Alexandrium monilatum</name>
    <dbReference type="NCBI Taxonomy" id="311494"/>
    <lineage>
        <taxon>Eukaryota</taxon>
        <taxon>Sar</taxon>
        <taxon>Alveolata</taxon>
        <taxon>Dinophyceae</taxon>
        <taxon>Gonyaulacales</taxon>
        <taxon>Pyrocystaceae</taxon>
        <taxon>Alexandrium</taxon>
    </lineage>
</organism>